<reference evidence="2" key="1">
    <citation type="submission" date="2015-04" db="EMBL/GenBank/DDBJ databases">
        <authorList>
            <person name="Mushtaq Mamoona"/>
        </authorList>
    </citation>
    <scope>NUCLEOTIDE SEQUENCE [LARGE SCALE GENOMIC DNA]</scope>
    <source>
        <strain evidence="2">AN4859/03</strain>
    </source>
</reference>
<dbReference type="SUPFAM" id="SSF53335">
    <property type="entry name" value="S-adenosyl-L-methionine-dependent methyltransferases"/>
    <property type="match status" value="1"/>
</dbReference>
<dbReference type="Proteomes" id="UP000043763">
    <property type="component" value="Unassembled WGS sequence"/>
</dbReference>
<evidence type="ECO:0008006" key="3">
    <source>
        <dbReference type="Google" id="ProtNLM"/>
    </source>
</evidence>
<sequence>MTEKLRKDIDNIVWWIPFKKLRNSIRNLLYDHFENLNYLYDKVSNIDNILTYTNSKDITSITDSNFGYKNICMLAAYNDNYFDTFRKNKYYITVLEHVNYEIANLCLDIILKRKSFEKENFEDFKRNDLYGGADIKEFREIGKIAPTTLRYIKILSDLIIYFQNLNGLRICEIGIGYGGQSRIIMSYFKNIESYTYIDLDCALELSKKYISKFDDIDMSKLNFLTLDKLDDNDYEYDIFISNYAFSELTKEIQDIYTDKVIKKSKHGYILYNNIANFDNYKLEEYKIKFSKDIKIYEEEPNTHPLNKMLIW</sequence>
<evidence type="ECO:0000313" key="2">
    <source>
        <dbReference type="Proteomes" id="UP000043763"/>
    </source>
</evidence>
<dbReference type="Gene3D" id="3.40.50.150">
    <property type="entry name" value="Vaccinia Virus protein VP39"/>
    <property type="match status" value="1"/>
</dbReference>
<dbReference type="InterPro" id="IPR030807">
    <property type="entry name" value="Methyltran_NanM"/>
</dbReference>
<accession>A0A0G4K864</accession>
<dbReference type="InterPro" id="IPR029063">
    <property type="entry name" value="SAM-dependent_MTases_sf"/>
</dbReference>
<gene>
    <name evidence="1" type="ORF">BRSU_1863</name>
</gene>
<dbReference type="NCBIfam" id="TIGR04371">
    <property type="entry name" value="methyltran_NanM"/>
    <property type="match status" value="1"/>
</dbReference>
<name>A0A0G4K864_9SPIR</name>
<dbReference type="RefSeq" id="WP_209435142.1">
    <property type="nucleotide sequence ID" value="NZ_CVLB01000001.1"/>
</dbReference>
<dbReference type="AlphaFoldDB" id="A0A0G4K864"/>
<proteinExistence type="predicted"/>
<protein>
    <recommendedName>
        <fullName evidence="3">Sugar O-methyltransferase</fullName>
    </recommendedName>
</protein>
<evidence type="ECO:0000313" key="1">
    <source>
        <dbReference type="EMBL" id="CRF34082.1"/>
    </source>
</evidence>
<dbReference type="EMBL" id="CVLB01000001">
    <property type="protein sequence ID" value="CRF34082.1"/>
    <property type="molecule type" value="Genomic_DNA"/>
</dbReference>
<organism evidence="1 2">
    <name type="scientific">Brachyspira suanatina</name>
    <dbReference type="NCBI Taxonomy" id="381802"/>
    <lineage>
        <taxon>Bacteria</taxon>
        <taxon>Pseudomonadati</taxon>
        <taxon>Spirochaetota</taxon>
        <taxon>Spirochaetia</taxon>
        <taxon>Brachyspirales</taxon>
        <taxon>Brachyspiraceae</taxon>
        <taxon>Brachyspira</taxon>
    </lineage>
</organism>
<keyword evidence="2" id="KW-1185">Reference proteome</keyword>